<evidence type="ECO:0000313" key="4">
    <source>
        <dbReference type="Proteomes" id="UP000199651"/>
    </source>
</evidence>
<dbReference type="AlphaFoldDB" id="A0A1H0UVD1"/>
<dbReference type="Pfam" id="PF00391">
    <property type="entry name" value="PEP-utilizers"/>
    <property type="match status" value="1"/>
</dbReference>
<feature type="domain" description="Pyruvate phosphate dikinase AMP/ATP-binding" evidence="2">
    <location>
        <begin position="19"/>
        <end position="56"/>
    </location>
</feature>
<feature type="domain" description="Pyruvate phosphate dikinase AMP/ATP-binding" evidence="2">
    <location>
        <begin position="57"/>
        <end position="277"/>
    </location>
</feature>
<evidence type="ECO:0000313" key="3">
    <source>
        <dbReference type="EMBL" id="SDP69746.1"/>
    </source>
</evidence>
<dbReference type="RefSeq" id="WP_091382196.1">
    <property type="nucleotide sequence ID" value="NZ_FNDV01000007.1"/>
</dbReference>
<keyword evidence="3" id="KW-0670">Pyruvate</keyword>
<dbReference type="GO" id="GO:0005524">
    <property type="term" value="F:ATP binding"/>
    <property type="evidence" value="ECO:0007669"/>
    <property type="project" value="InterPro"/>
</dbReference>
<dbReference type="EMBL" id="FNJB01000012">
    <property type="protein sequence ID" value="SDP69746.1"/>
    <property type="molecule type" value="Genomic_DNA"/>
</dbReference>
<keyword evidence="4" id="KW-1185">Reference proteome</keyword>
<dbReference type="Gene3D" id="3.50.30.10">
    <property type="entry name" value="Phosphohistidine domain"/>
    <property type="match status" value="1"/>
</dbReference>
<reference evidence="4" key="1">
    <citation type="submission" date="2016-10" db="EMBL/GenBank/DDBJ databases">
        <authorList>
            <person name="Varghese N."/>
            <person name="Submissions S."/>
        </authorList>
    </citation>
    <scope>NUCLEOTIDE SEQUENCE [LARGE SCALE GENOMIC DNA]</scope>
    <source>
        <strain evidence="4">IBRC-M 10655</strain>
    </source>
</reference>
<dbReference type="InterPro" id="IPR002192">
    <property type="entry name" value="PPDK_AMP/ATP-bd"/>
</dbReference>
<dbReference type="SUPFAM" id="SSF52009">
    <property type="entry name" value="Phosphohistidine domain"/>
    <property type="match status" value="1"/>
</dbReference>
<dbReference type="Pfam" id="PF01326">
    <property type="entry name" value="PPDK_N"/>
    <property type="match status" value="2"/>
</dbReference>
<dbReference type="STRING" id="504798.SAMN05421871_107333"/>
<dbReference type="Proteomes" id="UP000199651">
    <property type="component" value="Unassembled WGS sequence"/>
</dbReference>
<dbReference type="GO" id="GO:0016301">
    <property type="term" value="F:kinase activity"/>
    <property type="evidence" value="ECO:0007669"/>
    <property type="project" value="UniProtKB-KW"/>
</dbReference>
<organism evidence="3 4">
    <name type="scientific">Actinokineospora alba</name>
    <dbReference type="NCBI Taxonomy" id="504798"/>
    <lineage>
        <taxon>Bacteria</taxon>
        <taxon>Bacillati</taxon>
        <taxon>Actinomycetota</taxon>
        <taxon>Actinomycetes</taxon>
        <taxon>Pseudonocardiales</taxon>
        <taxon>Pseudonocardiaceae</taxon>
        <taxon>Actinokineospora</taxon>
    </lineage>
</organism>
<dbReference type="SUPFAM" id="SSF56059">
    <property type="entry name" value="Glutathione synthetase ATP-binding domain-like"/>
    <property type="match status" value="1"/>
</dbReference>
<dbReference type="InterPro" id="IPR036637">
    <property type="entry name" value="Phosphohistidine_dom_sf"/>
</dbReference>
<accession>A0A1H0UVD1</accession>
<dbReference type="InterPro" id="IPR008279">
    <property type="entry name" value="PEP-util_enz_mobile_dom"/>
</dbReference>
<evidence type="ECO:0000259" key="1">
    <source>
        <dbReference type="Pfam" id="PF00391"/>
    </source>
</evidence>
<keyword evidence="3" id="KW-0418">Kinase</keyword>
<sequence>MPDDVLVLPLDDPTADLATVGGKGASLARLVRAGLPVPPGFHVTTSAYRAFVAAGGELPPEVASAILTAYQGGPVAVRSSATAEDLPDLSFAGQHDTFLNVTGPDALLDAVTRCWASLWTERAVAYRAHNGVESDGVALAVVVQELVPADAAGVLFTANPLTGARDEQVINAAWGLGEAVVGGVVTPDTHLVAAGRVAGREIAEKTVMTVRTVDGTREEPVPEDRRRAPVLTDAQAVELAALGTRIENLYGTPMDVEWALHNGRFSILQARPITTLRVEPEVWNDSLGGDYLWTCVNLGEAVPSVMTPATWSVVKILSSAKVGDYRITGNLGGRFYLNLSVSTAAASAVGLGKLARRASEQTLGRIPEGVEIPPLPMSRLAVLRAAVPFVREAIAYRKRLPRLLAETRERCASLHKRIKAAQGPGELDALWRSDIDTLLRETCRVLDAGARGAGPDKLQARLTKLVGADDTTALLTGLQGAGGELASLGPLLGLAQLRRGEIDRDTYAATWGHRGPDEFELSEPRPAEDPAWIDRLLDRVGDLDPETLLKRQAATRDDAWERLVERHPGKAPAIRKALDKAADVARARERARSEMVRAFWVLRAFVLRAGELTGHGDDLFFLPIEDIVAVLDGEERPLARVPAARAAYDRYRALPAYPTLIRGRFDPVAWAADPNRRPDLYDETAEHQPMGEEITGFPGAAGIVTGTARVVSTVDEAEALREGEILVTAVTNVGWTPLFPRAAAIVTDVGAPLSHAAIVARELGIPAVVGCGNATARLSTGDHVRVDGGKGTVTLVGEPDQ</sequence>
<dbReference type="Gene3D" id="3.30.1490.20">
    <property type="entry name" value="ATP-grasp fold, A domain"/>
    <property type="match status" value="2"/>
</dbReference>
<dbReference type="PANTHER" id="PTHR43615:SF1">
    <property type="entry name" value="PPDK_N DOMAIN-CONTAINING PROTEIN"/>
    <property type="match status" value="1"/>
</dbReference>
<name>A0A1H0UVD1_9PSEU</name>
<evidence type="ECO:0000259" key="2">
    <source>
        <dbReference type="Pfam" id="PF01326"/>
    </source>
</evidence>
<dbReference type="PANTHER" id="PTHR43615">
    <property type="entry name" value="PHOSPHOENOLPYRUVATE SYNTHASE-RELATED"/>
    <property type="match status" value="1"/>
</dbReference>
<gene>
    <name evidence="3" type="ORF">SAMN05192558_11271</name>
</gene>
<feature type="domain" description="PEP-utilising enzyme mobile" evidence="1">
    <location>
        <begin position="721"/>
        <end position="791"/>
    </location>
</feature>
<dbReference type="InterPro" id="IPR051549">
    <property type="entry name" value="PEP_Utilizing_Enz"/>
</dbReference>
<dbReference type="Gene3D" id="3.30.470.20">
    <property type="entry name" value="ATP-grasp fold, B domain"/>
    <property type="match status" value="1"/>
</dbReference>
<protein>
    <submittedName>
        <fullName evidence="3">Pyruvate, water dikinase</fullName>
    </submittedName>
</protein>
<dbReference type="OrthoDB" id="9765468at2"/>
<dbReference type="InterPro" id="IPR013815">
    <property type="entry name" value="ATP_grasp_subdomain_1"/>
</dbReference>
<keyword evidence="3" id="KW-0808">Transferase</keyword>
<proteinExistence type="predicted"/>